<sequence>MQITDLRGKSRSDQFAIAAKYAGVSADVLEKQWARESNRGDPNYMVSPAGARGHFGIMPGTQKAWEGRTGQKLDPNDFTDGLYMAALTMGENMKATKGDVANALRMYNAGNNPKNWDNKETRGYVAAILGQTPESAARLSAGPASTKSLLDMSDEEIIWGKKAERPEPGPKVKTASAANLAEQSFGLNVRQVDDSNTQAWDNTREKEGEANFHEAMRKNATVGDKFAAGFHEGGMFDGAVHLIEKALIPNDDGHAKWLSENLGKVWEDASQNEDVAHTLLSTNSAVEYAHAKEWISQKTENQRVLESQGAVQGTLWTLAGGVADPVSWVAGAGIGKGFAAFKVGSEALMEAGKVGLGVASLAGENGLANVVGTAVLDASGEATTPQDYFLSGASGMILGAVSSPLHLPRGNVDTSLNDLAMGQRRLAKVDKTMLLQRAEQSLPDGATPTEIARKAEALVQQDHEAAHDAAVSSVPQERKLFPSNVSEALTADPAERAKVIQRYNLGSLPEEVDQRLTAETIAQADRVDAANPTNTKGLTRATSFIPQGESTAMTLLKSELSVFRAYAKTVLENTTGAGGRGQTAVMTANVHEGRFRSLFYGFNELKDVFRRAEGMSHSQEFLGNAVTHAFNRRVYYEVLNRQAGKTSVEAAGNAVTKAADKFEAGMEEMRRAQIDAKVPGWARLPETAKGYMPQKLDPRKAASLTPEQMNAVYDILSDQMQKFNTKRVVKDGVEELVAWDKPFADKAARLYIQRGRDKQAGLFEVPVDLRDPEASELLEDVMKGLGLSYDDRQEALGSIGRGGAGHTKGRINLDLTAPIPDGKGGSMPLGDIFVQDIDSLYMGYARRASSEIGLANHGIMGQKGLDLVLNSAIAQAAAKGIPMNVKEVRAFKQTAAELMGRSFGNRNAAMDNLRVWTAAARLGGAAFNQLGEFSNGVVALGVKGTMAQIPQLRRLWKEVGMLAKGQDPKSPVLGSLDTLTGGVGMSEYHATHALEMGTSDVQIYGQNNVGHFERIVRNAALAQSMVTFHRRITAVQVRGASEQIIHKALRYIGEGRHDKALMDMGLTKDLQGKLRANLHKIKQADGSIDLTAGDLTRDDIFHIRSVINRGSSQIIQRTYIGETAPWVHDSMLSIAYQFRGYGLTAMEKQWSRTTMNHGHLVAFGSLLGAMTWALPIHFARVHAATLGMSRSKRDEYLEKHLNAVAIARAVMNYSAGFGLTGDYIDFAAGIGAATPFEPAKDFAASMGQSGRYGGGTLVGNTIAPGVGLVEDIWKGAHGNVRRGLKTLPMSNIPALQPLFNVTAEEN</sequence>
<reference evidence="1" key="2">
    <citation type="journal article" date="2024" name="Viruses">
        <title>New Genera and Species of Caulobacter and Brevundimonas Bacteriophages Provide Insights into Phage Genome Evolution.</title>
        <authorList>
            <person name="Ely B."/>
            <person name="Hils M."/>
            <person name="Clarke A."/>
            <person name="Albert M."/>
            <person name="Holness N."/>
            <person name="Lenski J."/>
            <person name="Mohammadi T."/>
        </authorList>
    </citation>
    <scope>NUCLEOTIDE SEQUENCE</scope>
</reference>
<dbReference type="Proteomes" id="UP001219750">
    <property type="component" value="Segment"/>
</dbReference>
<organism evidence="1 2">
    <name type="scientific">Caulobacter phage DCM</name>
    <dbReference type="NCBI Taxonomy" id="3020391"/>
    <lineage>
        <taxon>Viruses</taxon>
        <taxon>Duplodnaviria</taxon>
        <taxon>Heunggongvirae</taxon>
        <taxon>Uroviricota</taxon>
        <taxon>Caudoviricetes</taxon>
        <taxon>Autographivirales</taxon>
        <taxon>Autonotataviridae</taxon>
        <taxon>Dcimvirus</taxon>
        <taxon>Dcimvirus DCM</taxon>
    </lineage>
</organism>
<dbReference type="CDD" id="cd00254">
    <property type="entry name" value="LT-like"/>
    <property type="match status" value="1"/>
</dbReference>
<dbReference type="Gene3D" id="1.10.530.10">
    <property type="match status" value="1"/>
</dbReference>
<evidence type="ECO:0000313" key="2">
    <source>
        <dbReference type="Proteomes" id="UP001219750"/>
    </source>
</evidence>
<name>A0AAF0B407_9CAUD</name>
<dbReference type="EMBL" id="OQ137559">
    <property type="protein sequence ID" value="WCA46236.1"/>
    <property type="molecule type" value="Genomic_DNA"/>
</dbReference>
<protein>
    <submittedName>
        <fullName evidence="1">Internal virion protein</fullName>
    </submittedName>
</protein>
<dbReference type="InterPro" id="IPR023346">
    <property type="entry name" value="Lysozyme-like_dom_sf"/>
</dbReference>
<gene>
    <name evidence="1" type="primary">DCM_gp041</name>
</gene>
<keyword evidence="2" id="KW-1185">Reference proteome</keyword>
<proteinExistence type="predicted"/>
<reference evidence="1" key="1">
    <citation type="submission" date="2022-12" db="EMBL/GenBank/DDBJ databases">
        <authorList>
            <person name="Ely B."/>
        </authorList>
    </citation>
    <scope>NUCLEOTIDE SEQUENCE</scope>
</reference>
<accession>A0AAF0B407</accession>
<evidence type="ECO:0000313" key="1">
    <source>
        <dbReference type="EMBL" id="WCA46236.1"/>
    </source>
</evidence>
<dbReference type="SUPFAM" id="SSF53955">
    <property type="entry name" value="Lysozyme-like"/>
    <property type="match status" value="1"/>
</dbReference>